<dbReference type="EC" id="3.1.3.48" evidence="5"/>
<dbReference type="EMBL" id="WBPG01000002">
    <property type="protein sequence ID" value="KAB2445572.1"/>
    <property type="molecule type" value="Genomic_DNA"/>
</dbReference>
<dbReference type="SUPFAM" id="SSF89550">
    <property type="entry name" value="PHP domain-like"/>
    <property type="match status" value="1"/>
</dbReference>
<dbReference type="Gene3D" id="3.20.20.140">
    <property type="entry name" value="Metal-dependent hydrolases"/>
    <property type="match status" value="1"/>
</dbReference>
<comment type="catalytic activity">
    <reaction evidence="4 5">
        <text>O-phospho-L-tyrosyl-[protein] + H2O = L-tyrosyl-[protein] + phosphate</text>
        <dbReference type="Rhea" id="RHEA:10684"/>
        <dbReference type="Rhea" id="RHEA-COMP:10136"/>
        <dbReference type="Rhea" id="RHEA-COMP:20101"/>
        <dbReference type="ChEBI" id="CHEBI:15377"/>
        <dbReference type="ChEBI" id="CHEBI:43474"/>
        <dbReference type="ChEBI" id="CHEBI:46858"/>
        <dbReference type="ChEBI" id="CHEBI:61978"/>
        <dbReference type="EC" id="3.1.3.48"/>
    </reaction>
</comment>
<proteinExistence type="inferred from homology"/>
<keyword evidence="2 5" id="KW-0378">Hydrolase</keyword>
<dbReference type="PANTHER" id="PTHR39181">
    <property type="entry name" value="TYROSINE-PROTEIN PHOSPHATASE YWQE"/>
    <property type="match status" value="1"/>
</dbReference>
<accession>A0A7V7VD22</accession>
<name>A0A7V7VD22_9BACI</name>
<dbReference type="RefSeq" id="WP_151623999.1">
    <property type="nucleotide sequence ID" value="NZ_WBPG01000002.1"/>
</dbReference>
<comment type="similarity">
    <text evidence="1 5">Belongs to the metallo-dependent hydrolases superfamily. CpsB/CapC family.</text>
</comment>
<comment type="caution">
    <text evidence="6">The sequence shown here is derived from an EMBL/GenBank/DDBJ whole genome shotgun (WGS) entry which is preliminary data.</text>
</comment>
<dbReference type="InterPro" id="IPR016195">
    <property type="entry name" value="Pol/histidinol_Pase-like"/>
</dbReference>
<dbReference type="Pfam" id="PF19567">
    <property type="entry name" value="CpsB_CapC"/>
    <property type="match status" value="1"/>
</dbReference>
<evidence type="ECO:0000256" key="4">
    <source>
        <dbReference type="ARBA" id="ARBA00051722"/>
    </source>
</evidence>
<protein>
    <recommendedName>
        <fullName evidence="5">Tyrosine-protein phosphatase</fullName>
        <ecNumber evidence="5">3.1.3.48</ecNumber>
    </recommendedName>
</protein>
<dbReference type="PIRSF" id="PIRSF016557">
    <property type="entry name" value="Caps_synth_CpsB"/>
    <property type="match status" value="1"/>
</dbReference>
<dbReference type="InterPro" id="IPR016667">
    <property type="entry name" value="Caps_polysacc_synth_CpsB/CapC"/>
</dbReference>
<gene>
    <name evidence="6" type="ORF">F8163_02135</name>
</gene>
<keyword evidence="3 5" id="KW-0904">Protein phosphatase</keyword>
<evidence type="ECO:0000256" key="3">
    <source>
        <dbReference type="ARBA" id="ARBA00022912"/>
    </source>
</evidence>
<organism evidence="6 7">
    <name type="scientific">Bacillus luti</name>
    <dbReference type="NCBI Taxonomy" id="2026191"/>
    <lineage>
        <taxon>Bacteria</taxon>
        <taxon>Bacillati</taxon>
        <taxon>Bacillota</taxon>
        <taxon>Bacilli</taxon>
        <taxon>Bacillales</taxon>
        <taxon>Bacillaceae</taxon>
        <taxon>Bacillus</taxon>
        <taxon>Bacillus cereus group</taxon>
    </lineage>
</organism>
<dbReference type="AlphaFoldDB" id="A0A7V7VD22"/>
<evidence type="ECO:0000313" key="7">
    <source>
        <dbReference type="Proteomes" id="UP000470409"/>
    </source>
</evidence>
<reference evidence="6 7" key="1">
    <citation type="submission" date="2019-10" db="EMBL/GenBank/DDBJ databases">
        <title>Bacillus from the desert of Cuatro Cinegas, Coahuila.</title>
        <authorList>
            <person name="Olmedo-Alvarez G."/>
            <person name="Saldana S."/>
            <person name="Barcelo D."/>
        </authorList>
    </citation>
    <scope>NUCLEOTIDE SEQUENCE [LARGE SCALE GENOMIC DNA]</scope>
    <source>
        <strain evidence="6 7">CH155b_5T</strain>
    </source>
</reference>
<dbReference type="Proteomes" id="UP000470409">
    <property type="component" value="Unassembled WGS sequence"/>
</dbReference>
<dbReference type="GO" id="GO:0004725">
    <property type="term" value="F:protein tyrosine phosphatase activity"/>
    <property type="evidence" value="ECO:0007669"/>
    <property type="project" value="UniProtKB-UniRule"/>
</dbReference>
<dbReference type="PANTHER" id="PTHR39181:SF1">
    <property type="entry name" value="TYROSINE-PROTEIN PHOSPHATASE YWQE"/>
    <property type="match status" value="1"/>
</dbReference>
<evidence type="ECO:0000256" key="5">
    <source>
        <dbReference type="PIRNR" id="PIRNR016557"/>
    </source>
</evidence>
<sequence length="255" mass="29101">MIDLHCHILPNADDGAQSIEDSIVMAKAACEEGIHTIVATPHHQNGVYINSAESILHQVKQLNQRLKEEGINLTILPGQEIRLYGELLEDYDQGHIVTLNNKDRHILIEFPANHVPRYTERMLYELRVKGITPIIVHPERNREIIEHPDMLYKLVNQGTLTQITAGSITGRFGKKIKKFSLQLIEHNLAHVISSDAHNTITRPFHLRAAYETVEKIFGSSTSHNFKKNTILLKDGKSVYQEEPERIMRKKILGLF</sequence>
<evidence type="ECO:0000313" key="6">
    <source>
        <dbReference type="EMBL" id="KAB2445572.1"/>
    </source>
</evidence>
<evidence type="ECO:0000256" key="1">
    <source>
        <dbReference type="ARBA" id="ARBA00005750"/>
    </source>
</evidence>
<dbReference type="GO" id="GO:0030145">
    <property type="term" value="F:manganese ion binding"/>
    <property type="evidence" value="ECO:0007669"/>
    <property type="project" value="UniProtKB-UniRule"/>
</dbReference>
<evidence type="ECO:0000256" key="2">
    <source>
        <dbReference type="ARBA" id="ARBA00022801"/>
    </source>
</evidence>